<evidence type="ECO:0000313" key="4">
    <source>
        <dbReference type="EMBL" id="RIE15750.1"/>
    </source>
</evidence>
<comment type="caution">
    <text evidence="4">The sequence shown here is derived from an EMBL/GenBank/DDBJ whole genome shotgun (WGS) entry which is preliminary data.</text>
</comment>
<reference evidence="4 5" key="1">
    <citation type="submission" date="2018-09" db="EMBL/GenBank/DDBJ databases">
        <title>Discovery and Ecogenomic Context for Candidatus Cryosericales, a Global Caldiserica Order Active in Thawing Permafrost.</title>
        <authorList>
            <person name="Martinez M.A."/>
            <person name="Woodcroft B.J."/>
            <person name="Ignacio Espinoza J.C."/>
            <person name="Zayed A."/>
            <person name="Singleton C.M."/>
            <person name="Boyd J."/>
            <person name="Li Y.-F."/>
            <person name="Purvine S."/>
            <person name="Maughan H."/>
            <person name="Hodgkins S.B."/>
            <person name="Anderson D."/>
            <person name="Sederholm M."/>
            <person name="Temperton B."/>
            <person name="Saleska S.R."/>
            <person name="Tyson G.W."/>
            <person name="Rich V.I."/>
        </authorList>
    </citation>
    <scope>NUCLEOTIDE SEQUENCE [LARGE SCALE GENOMIC DNA]</scope>
    <source>
        <strain evidence="4 5">SMC5</strain>
    </source>
</reference>
<protein>
    <recommendedName>
        <fullName evidence="6">Copper amine oxidase-like N-terminal domain-containing protein</fullName>
    </recommendedName>
</protein>
<dbReference type="InterPro" id="IPR036582">
    <property type="entry name" value="Mao_N_sf"/>
</dbReference>
<organism evidence="4 5">
    <name type="scientific">Candidatus Cryosericum odellii</name>
    <dbReference type="NCBI Taxonomy" id="2290917"/>
    <lineage>
        <taxon>Bacteria</taxon>
        <taxon>Pseudomonadati</taxon>
        <taxon>Caldisericota/Cryosericota group</taxon>
        <taxon>Candidatus Cryosericota</taxon>
        <taxon>Candidatus Cryosericia</taxon>
        <taxon>Candidatus Cryosericales</taxon>
        <taxon>Candidatus Cryosericaceae</taxon>
        <taxon>Candidatus Cryosericum</taxon>
    </lineage>
</organism>
<dbReference type="InterPro" id="IPR018711">
    <property type="entry name" value="NAGPA"/>
</dbReference>
<dbReference type="Proteomes" id="UP000266489">
    <property type="component" value="Unassembled WGS sequence"/>
</dbReference>
<dbReference type="EMBL" id="QXIU01000014">
    <property type="protein sequence ID" value="RIE15750.1"/>
    <property type="molecule type" value="Genomic_DNA"/>
</dbReference>
<dbReference type="SUPFAM" id="SSF55383">
    <property type="entry name" value="Copper amine oxidase, domain N"/>
    <property type="match status" value="1"/>
</dbReference>
<dbReference type="AlphaFoldDB" id="A0A398DLF6"/>
<evidence type="ECO:0000259" key="3">
    <source>
        <dbReference type="Pfam" id="PF09992"/>
    </source>
</evidence>
<dbReference type="Gene3D" id="3.30.457.10">
    <property type="entry name" value="Copper amine oxidase-like, N-terminal domain"/>
    <property type="match status" value="1"/>
</dbReference>
<evidence type="ECO:0000313" key="5">
    <source>
        <dbReference type="Proteomes" id="UP000266489"/>
    </source>
</evidence>
<dbReference type="RefSeq" id="WP_207798926.1">
    <property type="nucleotide sequence ID" value="NZ_QXIU01000014.1"/>
</dbReference>
<feature type="non-terminal residue" evidence="4">
    <location>
        <position position="1"/>
    </location>
</feature>
<dbReference type="Pfam" id="PF07833">
    <property type="entry name" value="Cu_amine_oxidN1"/>
    <property type="match status" value="1"/>
</dbReference>
<name>A0A398DLF6_9BACT</name>
<evidence type="ECO:0008006" key="6">
    <source>
        <dbReference type="Google" id="ProtNLM"/>
    </source>
</evidence>
<sequence>GGSTVRKLTNLIPLLLIVAMLMVTIAPDCSAEEHASVVQFTVGKTAVTSNGTTVLMMPVPAVFDMGSKQLLLPVRSVANLLEWDLAWDAKTGSCTLTSGKSRVVAKVGSRTAMVGVRAVTMSAALLNARGTVVGPVDILRFMGASVQVVPDGRSCTATIASAQDTAGSGDSGSEHPDAVTRMSRSVTYATKKYTFEIIRIDLKGKGIRVVPVASPGGMNSGTPYTTFALGKPLAMINALPFDTTTHVMTGSLGGEGIYPQVKAGYAETMGIDDHGIPFYAEGRLEVRVDVTVDRKTISMTTYSINCTSWGGFTVYTNWYPKAIWVGSNQQLIVVDRDRIVQRVCGATFQPRLMKPGQYALYGYQAAVNHWTIDTITSLRNADSAHLHIFLGERDLSTGFFIQSAPVVLRAGQPVMGAKAYAYADSFRMAKSGPRSFLGIGGGRYLYFVSSSTSISLTTDNVGGALAQLKLFSDVISLDGGASTTLYYKGAYIYTPGRQLVTCLVVSQ</sequence>
<evidence type="ECO:0000259" key="2">
    <source>
        <dbReference type="Pfam" id="PF07833"/>
    </source>
</evidence>
<proteinExistence type="predicted"/>
<accession>A0A398DLF6</accession>
<gene>
    <name evidence="4" type="ORF">SMC5_00680</name>
</gene>
<feature type="domain" description="Phosphodiester glycosidase" evidence="3">
    <location>
        <begin position="394"/>
        <end position="505"/>
    </location>
</feature>
<feature type="domain" description="Copper amine oxidase-like N-terminal" evidence="2">
    <location>
        <begin position="50"/>
        <end position="153"/>
    </location>
</feature>
<dbReference type="Pfam" id="PF09992">
    <property type="entry name" value="NAGPA"/>
    <property type="match status" value="1"/>
</dbReference>
<feature type="region of interest" description="Disordered" evidence="1">
    <location>
        <begin position="161"/>
        <end position="180"/>
    </location>
</feature>
<evidence type="ECO:0000256" key="1">
    <source>
        <dbReference type="SAM" id="MobiDB-lite"/>
    </source>
</evidence>
<dbReference type="InterPro" id="IPR012854">
    <property type="entry name" value="Cu_amine_oxidase-like_N"/>
</dbReference>